<sequence length="101" mass="11512">MDRTNSVNEKADFELGFHELTLCRNHTRQTHRNENFQTKALDIVEYFLGTEIAQSKSKNFISQRKCALYFLEETGMIECRPTTIPMDRNASGGSPPPGCVQ</sequence>
<keyword evidence="3" id="KW-1185">Reference proteome</keyword>
<reference evidence="2" key="2">
    <citation type="submission" date="2019-01" db="UniProtKB">
        <authorList>
            <consortium name="EnsemblPlants"/>
        </authorList>
    </citation>
    <scope>IDENTIFICATION</scope>
    <source>
        <strain evidence="2">cv. Heinz 1706</strain>
    </source>
</reference>
<dbReference type="Proteomes" id="UP000004994">
    <property type="component" value="Chromosome 8"/>
</dbReference>
<organism evidence="2">
    <name type="scientific">Solanum lycopersicum</name>
    <name type="common">Tomato</name>
    <name type="synonym">Lycopersicon esculentum</name>
    <dbReference type="NCBI Taxonomy" id="4081"/>
    <lineage>
        <taxon>Eukaryota</taxon>
        <taxon>Viridiplantae</taxon>
        <taxon>Streptophyta</taxon>
        <taxon>Embryophyta</taxon>
        <taxon>Tracheophyta</taxon>
        <taxon>Spermatophyta</taxon>
        <taxon>Magnoliopsida</taxon>
        <taxon>eudicotyledons</taxon>
        <taxon>Gunneridae</taxon>
        <taxon>Pentapetalae</taxon>
        <taxon>asterids</taxon>
        <taxon>lamiids</taxon>
        <taxon>Solanales</taxon>
        <taxon>Solanaceae</taxon>
        <taxon>Solanoideae</taxon>
        <taxon>Solaneae</taxon>
        <taxon>Solanum</taxon>
        <taxon>Solanum subgen. Lycopersicon</taxon>
    </lineage>
</organism>
<feature type="region of interest" description="Disordered" evidence="1">
    <location>
        <begin position="82"/>
        <end position="101"/>
    </location>
</feature>
<dbReference type="AlphaFoldDB" id="A0A3Q7HNX8"/>
<evidence type="ECO:0000256" key="1">
    <source>
        <dbReference type="SAM" id="MobiDB-lite"/>
    </source>
</evidence>
<proteinExistence type="predicted"/>
<accession>A0A3Q7HNX8</accession>
<evidence type="ECO:0000313" key="3">
    <source>
        <dbReference type="Proteomes" id="UP000004994"/>
    </source>
</evidence>
<protein>
    <submittedName>
        <fullName evidence="2">Uncharacterized protein</fullName>
    </submittedName>
</protein>
<dbReference type="InParanoid" id="A0A3Q7HNX8"/>
<name>A0A3Q7HNX8_SOLLC</name>
<reference evidence="2" key="1">
    <citation type="journal article" date="2012" name="Nature">
        <title>The tomato genome sequence provides insights into fleshy fruit evolution.</title>
        <authorList>
            <consortium name="Tomato Genome Consortium"/>
        </authorList>
    </citation>
    <scope>NUCLEOTIDE SEQUENCE [LARGE SCALE GENOMIC DNA]</scope>
    <source>
        <strain evidence="2">cv. Heinz 1706</strain>
    </source>
</reference>
<evidence type="ECO:0000313" key="2">
    <source>
        <dbReference type="EnsemblPlants" id="Solyc08g067215.1.1"/>
    </source>
</evidence>
<dbReference type="EnsemblPlants" id="Solyc08g067215.1.1">
    <property type="protein sequence ID" value="Solyc08g067215.1.1"/>
    <property type="gene ID" value="Solyc08g067215.1"/>
</dbReference>
<dbReference type="Gramene" id="Solyc08g067215.1.1">
    <property type="protein sequence ID" value="Solyc08g067215.1.1"/>
    <property type="gene ID" value="Solyc08g067215.1"/>
</dbReference>